<gene>
    <name evidence="1" type="ORF">PSU93_14925</name>
</gene>
<organism evidence="1 2">
    <name type="scientific">Candidatus Methylobacter titanis</name>
    <dbReference type="NCBI Taxonomy" id="3053457"/>
    <lineage>
        <taxon>Bacteria</taxon>
        <taxon>Pseudomonadati</taxon>
        <taxon>Pseudomonadota</taxon>
        <taxon>Gammaproteobacteria</taxon>
        <taxon>Methylococcales</taxon>
        <taxon>Methylococcaceae</taxon>
        <taxon>Methylobacter</taxon>
    </lineage>
</organism>
<keyword evidence="2" id="KW-1185">Reference proteome</keyword>
<accession>A0AA43Q6A8</accession>
<evidence type="ECO:0000313" key="1">
    <source>
        <dbReference type="EMBL" id="MDI1232430.1"/>
    </source>
</evidence>
<sequence>MAGNKLFEEQLRIMTPHTFNALQKLVMAMADVSKNTGKKTLFGRDKGQEAYDKFQKLLRVTIQCMVLDSVIKESTSTEEVIDELKNKIKHFQMAYPNWQDAYFFADWFFESKEDAIATINRLR</sequence>
<dbReference type="Proteomes" id="UP001160519">
    <property type="component" value="Unassembled WGS sequence"/>
</dbReference>
<evidence type="ECO:0000313" key="2">
    <source>
        <dbReference type="Proteomes" id="UP001160519"/>
    </source>
</evidence>
<dbReference type="EMBL" id="JAQSDF010000084">
    <property type="protein sequence ID" value="MDI1232430.1"/>
    <property type="molecule type" value="Genomic_DNA"/>
</dbReference>
<reference evidence="1" key="1">
    <citation type="submission" date="2023-01" db="EMBL/GenBank/DDBJ databases">
        <title>Biogeochemical cycle of methane in antarctic sediments.</title>
        <authorList>
            <person name="Roldan D.M."/>
            <person name="Menes R.J."/>
        </authorList>
    </citation>
    <scope>NUCLEOTIDE SEQUENCE [LARGE SCALE GENOMIC DNA]</scope>
    <source>
        <strain evidence="1">K-2018 MAG008</strain>
    </source>
</reference>
<proteinExistence type="predicted"/>
<protein>
    <submittedName>
        <fullName evidence="1">Uncharacterized protein</fullName>
    </submittedName>
</protein>
<comment type="caution">
    <text evidence="1">The sequence shown here is derived from an EMBL/GenBank/DDBJ whole genome shotgun (WGS) entry which is preliminary data.</text>
</comment>
<name>A0AA43Q6A8_9GAMM</name>
<dbReference type="AlphaFoldDB" id="A0AA43Q6A8"/>